<proteinExistence type="predicted"/>
<organism evidence="2 3">
    <name type="scientific">Rubellicoccus peritrichatus</name>
    <dbReference type="NCBI Taxonomy" id="3080537"/>
    <lineage>
        <taxon>Bacteria</taxon>
        <taxon>Pseudomonadati</taxon>
        <taxon>Verrucomicrobiota</taxon>
        <taxon>Opitutia</taxon>
        <taxon>Puniceicoccales</taxon>
        <taxon>Cerasicoccaceae</taxon>
        <taxon>Rubellicoccus</taxon>
    </lineage>
</organism>
<feature type="transmembrane region" description="Helical" evidence="1">
    <location>
        <begin position="12"/>
        <end position="30"/>
    </location>
</feature>
<dbReference type="EMBL" id="CP136920">
    <property type="protein sequence ID" value="WOO41394.1"/>
    <property type="molecule type" value="Genomic_DNA"/>
</dbReference>
<gene>
    <name evidence="2" type="ORF">RZN69_22470</name>
</gene>
<keyword evidence="1" id="KW-0472">Membrane</keyword>
<protein>
    <submittedName>
        <fullName evidence="2">Uncharacterized protein</fullName>
    </submittedName>
</protein>
<dbReference type="AlphaFoldDB" id="A0AAQ3LBC2"/>
<evidence type="ECO:0000313" key="2">
    <source>
        <dbReference type="EMBL" id="WOO41394.1"/>
    </source>
</evidence>
<name>A0AAQ3LBC2_9BACT</name>
<evidence type="ECO:0000256" key="1">
    <source>
        <dbReference type="SAM" id="Phobius"/>
    </source>
</evidence>
<accession>A0AAQ3LBC2</accession>
<evidence type="ECO:0000313" key="3">
    <source>
        <dbReference type="Proteomes" id="UP001304300"/>
    </source>
</evidence>
<reference evidence="2 3" key="1">
    <citation type="submission" date="2023-10" db="EMBL/GenBank/DDBJ databases">
        <title>Rubellicoccus peritrichatus gen. nov., sp. nov., isolated from an algae of coral reef tank.</title>
        <authorList>
            <person name="Luo J."/>
        </authorList>
    </citation>
    <scope>NUCLEOTIDE SEQUENCE [LARGE SCALE GENOMIC DNA]</scope>
    <source>
        <strain evidence="2 3">CR14</strain>
    </source>
</reference>
<feature type="transmembrane region" description="Helical" evidence="1">
    <location>
        <begin position="36"/>
        <end position="56"/>
    </location>
</feature>
<sequence length="63" mass="6875">MRTARFEIVRVLLTVIGAIVFAVIGFELILNGENGSSKAFGVFVILLLGVGLMGVIRKRKKRS</sequence>
<keyword evidence="1" id="KW-0812">Transmembrane</keyword>
<keyword evidence="1" id="KW-1133">Transmembrane helix</keyword>
<keyword evidence="3" id="KW-1185">Reference proteome</keyword>
<dbReference type="RefSeq" id="WP_317833878.1">
    <property type="nucleotide sequence ID" value="NZ_CP136920.1"/>
</dbReference>
<dbReference type="Proteomes" id="UP001304300">
    <property type="component" value="Chromosome"/>
</dbReference>